<feature type="region of interest" description="Disordered" evidence="2">
    <location>
        <begin position="459"/>
        <end position="502"/>
    </location>
</feature>
<feature type="compositionally biased region" description="Polar residues" evidence="2">
    <location>
        <begin position="1"/>
        <end position="15"/>
    </location>
</feature>
<evidence type="ECO:0008006" key="5">
    <source>
        <dbReference type="Google" id="ProtNLM"/>
    </source>
</evidence>
<dbReference type="GO" id="GO:0036064">
    <property type="term" value="C:ciliary basal body"/>
    <property type="evidence" value="ECO:0007669"/>
    <property type="project" value="TreeGrafter"/>
</dbReference>
<proteinExistence type="predicted"/>
<evidence type="ECO:0000313" key="4">
    <source>
        <dbReference type="Proteomes" id="UP000075884"/>
    </source>
</evidence>
<dbReference type="PRINTS" id="PR02062">
    <property type="entry name" value="CENTROSOME78"/>
</dbReference>
<feature type="region of interest" description="Disordered" evidence="2">
    <location>
        <begin position="1"/>
        <end position="24"/>
    </location>
</feature>
<sequence>MSSETNSSKAKASGSSDRRNRQRSKDFHHRYAALCRSKNIQPLPEIVKPKQKGRALLDVYGDRFKGYDWELIVDALREDRSLRFMALRMRKTYTEGSACLLSQRCGEGGGMEKPSSLDKRMYKQLLDTLAVFLRTNKVVETFIVEGLPMAGMRLGTLVTGLHQNTSLTELNLARCSIGDEGCEQLCSEVKFLPNLQVLNLTACQLTSKACQSIADVIKFQKLQRYATSWEMSLRYGDIKEDKLLGLRYLYLSHNPAIGDEGLLQLTDVLKEDAWVLQVHVCNCGLTDSGAQFLIECLNLNNTIEKFDITDNTNISNEACLEILVKLGAKLEDDNSDSSLPGSAKSSKTLAGLREHSEYLELQLDTERNRNTQLESMVEQLQLQIGDYAEKRNELSRELSVLIKARNDLLDKVKKLESTSSKKSGILRKSHSESFVQSNQHTLEQLVATISKSVAVVQLGESGEQPQQADAAPTRRVIERSIGDGGDGVEKAEDPNLEKKLCH</sequence>
<dbReference type="Proteomes" id="UP000075884">
    <property type="component" value="Unassembled WGS sequence"/>
</dbReference>
<dbReference type="PANTHER" id="PTHR24110:SF3">
    <property type="entry name" value="CENTROSOMAL PROTEIN OF 78 KDA"/>
    <property type="match status" value="1"/>
</dbReference>
<dbReference type="InterPro" id="IPR032675">
    <property type="entry name" value="LRR_dom_sf"/>
</dbReference>
<dbReference type="GO" id="GO:0005813">
    <property type="term" value="C:centrosome"/>
    <property type="evidence" value="ECO:0007669"/>
    <property type="project" value="TreeGrafter"/>
</dbReference>
<keyword evidence="1" id="KW-0175">Coiled coil</keyword>
<dbReference type="AlphaFoldDB" id="A0A182NBD5"/>
<dbReference type="STRING" id="7168.A0A182NBD5"/>
<organism evidence="3 4">
    <name type="scientific">Anopheles dirus</name>
    <dbReference type="NCBI Taxonomy" id="7168"/>
    <lineage>
        <taxon>Eukaryota</taxon>
        <taxon>Metazoa</taxon>
        <taxon>Ecdysozoa</taxon>
        <taxon>Arthropoda</taxon>
        <taxon>Hexapoda</taxon>
        <taxon>Insecta</taxon>
        <taxon>Pterygota</taxon>
        <taxon>Neoptera</taxon>
        <taxon>Endopterygota</taxon>
        <taxon>Diptera</taxon>
        <taxon>Nematocera</taxon>
        <taxon>Culicoidea</taxon>
        <taxon>Culicidae</taxon>
        <taxon>Anophelinae</taxon>
        <taxon>Anopheles</taxon>
    </lineage>
</organism>
<dbReference type="SMART" id="SM00367">
    <property type="entry name" value="LRR_CC"/>
    <property type="match status" value="4"/>
</dbReference>
<dbReference type="EnsemblMetazoa" id="ADIR004963-RA">
    <property type="protein sequence ID" value="ADIR004963-PA"/>
    <property type="gene ID" value="ADIR004963"/>
</dbReference>
<reference evidence="3" key="2">
    <citation type="submission" date="2020-05" db="UniProtKB">
        <authorList>
            <consortium name="EnsemblMetazoa"/>
        </authorList>
    </citation>
    <scope>IDENTIFICATION</scope>
    <source>
        <strain evidence="3">WRAIR2</strain>
    </source>
</reference>
<reference evidence="4" key="1">
    <citation type="submission" date="2013-03" db="EMBL/GenBank/DDBJ databases">
        <title>The Genome Sequence of Anopheles dirus WRAIR2.</title>
        <authorList>
            <consortium name="The Broad Institute Genomics Platform"/>
            <person name="Neafsey D.E."/>
            <person name="Walton C."/>
            <person name="Walker B."/>
            <person name="Young S.K."/>
            <person name="Zeng Q."/>
            <person name="Gargeya S."/>
            <person name="Fitzgerald M."/>
            <person name="Haas B."/>
            <person name="Abouelleil A."/>
            <person name="Allen A.W."/>
            <person name="Alvarado L."/>
            <person name="Arachchi H.M."/>
            <person name="Berlin A.M."/>
            <person name="Chapman S.B."/>
            <person name="Gainer-Dewar J."/>
            <person name="Goldberg J."/>
            <person name="Griggs A."/>
            <person name="Gujja S."/>
            <person name="Hansen M."/>
            <person name="Howarth C."/>
            <person name="Imamovic A."/>
            <person name="Ireland A."/>
            <person name="Larimer J."/>
            <person name="McCowan C."/>
            <person name="Murphy C."/>
            <person name="Pearson M."/>
            <person name="Poon T.W."/>
            <person name="Priest M."/>
            <person name="Roberts A."/>
            <person name="Saif S."/>
            <person name="Shea T."/>
            <person name="Sisk P."/>
            <person name="Sykes S."/>
            <person name="Wortman J."/>
            <person name="Nusbaum C."/>
            <person name="Birren B."/>
        </authorList>
    </citation>
    <scope>NUCLEOTIDE SEQUENCE [LARGE SCALE GENOMIC DNA]</scope>
    <source>
        <strain evidence="4">WRAIR2</strain>
    </source>
</reference>
<dbReference type="InterPro" id="IPR026212">
    <property type="entry name" value="Cep78"/>
</dbReference>
<dbReference type="VEuPathDB" id="VectorBase:ADIR004963"/>
<dbReference type="SUPFAM" id="SSF52047">
    <property type="entry name" value="RNI-like"/>
    <property type="match status" value="1"/>
</dbReference>
<keyword evidence="4" id="KW-1185">Reference proteome</keyword>
<dbReference type="Gene3D" id="3.80.10.10">
    <property type="entry name" value="Ribonuclease Inhibitor"/>
    <property type="match status" value="2"/>
</dbReference>
<feature type="compositionally biased region" description="Basic and acidic residues" evidence="2">
    <location>
        <begin position="475"/>
        <end position="502"/>
    </location>
</feature>
<feature type="coiled-coil region" evidence="1">
    <location>
        <begin position="363"/>
        <end position="411"/>
    </location>
</feature>
<dbReference type="PANTHER" id="PTHR24110">
    <property type="entry name" value="CENTROSOMAL PROTEIN OF 78 KDA"/>
    <property type="match status" value="1"/>
</dbReference>
<dbReference type="GO" id="GO:0044782">
    <property type="term" value="P:cilium organization"/>
    <property type="evidence" value="ECO:0007669"/>
    <property type="project" value="TreeGrafter"/>
</dbReference>
<dbReference type="InterPro" id="IPR006553">
    <property type="entry name" value="Leu-rich_rpt_Cys-con_subtyp"/>
</dbReference>
<accession>A0A182NBD5</accession>
<name>A0A182NBD5_9DIPT</name>
<dbReference type="InterPro" id="IPR001611">
    <property type="entry name" value="Leu-rich_rpt"/>
</dbReference>
<evidence type="ECO:0000313" key="3">
    <source>
        <dbReference type="EnsemblMetazoa" id="ADIR004963-PA"/>
    </source>
</evidence>
<dbReference type="SMART" id="SM00368">
    <property type="entry name" value="LRR_RI"/>
    <property type="match status" value="3"/>
</dbReference>
<evidence type="ECO:0000256" key="1">
    <source>
        <dbReference type="SAM" id="Coils"/>
    </source>
</evidence>
<dbReference type="Pfam" id="PF13516">
    <property type="entry name" value="LRR_6"/>
    <property type="match status" value="3"/>
</dbReference>
<protein>
    <recommendedName>
        <fullName evidence="5">Protein Cep78 homolog</fullName>
    </recommendedName>
</protein>
<evidence type="ECO:0000256" key="2">
    <source>
        <dbReference type="SAM" id="MobiDB-lite"/>
    </source>
</evidence>